<dbReference type="SUPFAM" id="SSF52540">
    <property type="entry name" value="P-loop containing nucleoside triphosphate hydrolases"/>
    <property type="match status" value="1"/>
</dbReference>
<dbReference type="InterPro" id="IPR006571">
    <property type="entry name" value="TLDc_dom"/>
</dbReference>
<dbReference type="InterPro" id="IPR027417">
    <property type="entry name" value="P-loop_NTPase"/>
</dbReference>
<dbReference type="CDD" id="cd00882">
    <property type="entry name" value="Ras_like_GTPase"/>
    <property type="match status" value="1"/>
</dbReference>
<comment type="similarity">
    <text evidence="1">Belongs to the IFI44 family.</text>
</comment>
<dbReference type="GO" id="GO:0006955">
    <property type="term" value="P:immune response"/>
    <property type="evidence" value="ECO:0007669"/>
    <property type="project" value="TreeGrafter"/>
</dbReference>
<protein>
    <submittedName>
        <fullName evidence="2">Interferon-induced protein 44-like protein</fullName>
    </submittedName>
</protein>
<dbReference type="PROSITE" id="PS51886">
    <property type="entry name" value="TLDC"/>
    <property type="match status" value="1"/>
</dbReference>
<proteinExistence type="inferred from homology"/>
<gene>
    <name evidence="2" type="ORF">CGI_10011953</name>
</gene>
<name>K1Q3Y8_MAGGI</name>
<dbReference type="Gene3D" id="3.40.50.300">
    <property type="entry name" value="P-loop containing nucleotide triphosphate hydrolases"/>
    <property type="match status" value="1"/>
</dbReference>
<accession>K1Q3Y8</accession>
<dbReference type="PANTHER" id="PTHR14241">
    <property type="entry name" value="INTERFERON-INDUCED PROTEIN 44"/>
    <property type="match status" value="1"/>
</dbReference>
<dbReference type="Pfam" id="PF07534">
    <property type="entry name" value="TLD"/>
    <property type="match status" value="1"/>
</dbReference>
<dbReference type="SMART" id="SM00584">
    <property type="entry name" value="TLDc"/>
    <property type="match status" value="1"/>
</dbReference>
<dbReference type="InParanoid" id="K1Q3Y8"/>
<organism evidence="2">
    <name type="scientific">Magallana gigas</name>
    <name type="common">Pacific oyster</name>
    <name type="synonym">Crassostrea gigas</name>
    <dbReference type="NCBI Taxonomy" id="29159"/>
    <lineage>
        <taxon>Eukaryota</taxon>
        <taxon>Metazoa</taxon>
        <taxon>Spiralia</taxon>
        <taxon>Lophotrochozoa</taxon>
        <taxon>Mollusca</taxon>
        <taxon>Bivalvia</taxon>
        <taxon>Autobranchia</taxon>
        <taxon>Pteriomorphia</taxon>
        <taxon>Ostreida</taxon>
        <taxon>Ostreoidea</taxon>
        <taxon>Ostreidae</taxon>
        <taxon>Magallana</taxon>
    </lineage>
</organism>
<dbReference type="EMBL" id="JH818509">
    <property type="protein sequence ID" value="EKC23550.1"/>
    <property type="molecule type" value="Genomic_DNA"/>
</dbReference>
<dbReference type="HOGENOM" id="CLU_049888_3_1_1"/>
<dbReference type="PANTHER" id="PTHR14241:SF32">
    <property type="entry name" value="VWFA DOMAIN-CONTAINING PROTEIN-RELATED"/>
    <property type="match status" value="1"/>
</dbReference>
<dbReference type="AlphaFoldDB" id="K1Q3Y8"/>
<evidence type="ECO:0000313" key="2">
    <source>
        <dbReference type="EMBL" id="EKC23550.1"/>
    </source>
</evidence>
<sequence length="523" mass="58371">MKVQQGFFLKILKNRFKQLKQCPYGPMLPKEQTGISQSISIPETMTECLEQKYRDQLISWIGKPCHFQLLYKISRDGCSGPTFHQKCDGQGATVTVLYNTNKTIYGGYLSQSWNSSGAYINDPNAFLFQLQYNGSSNPLKLPVNDSTHAGYGNSGYGPTFGGGHDIHTFSGTVSSSGGTFPLNGYVRHIGHSYNSIGQNSNSITNNNLQVTDLEVYQVKDGPSPTKTKMAESSLLDKPWRKFPEFNEETAHKLKEELVDYGPDSETGVTAANILLIGQIGAGKSSFFNSVNSIFRGKITSKARSGSFEHSLTTVYRKYNVKDHNSGQTLKIRLCDTRGLEEDFTIDSQEISHILDGNVPDRYQFNPSAPFTTETFGFIRNPHLGDRIHCVAFVVDGSTIDVIPEKILKQMKAMQSRMNQRNIPQVVYLTKLDKVCPMVEEDAGHMFHSSAVREAVDKIADVMGLPRGFVLPIKNYESETILDQNIDILILKALKQTADFADDYMEEQVEKMAAENGQGRKEKE</sequence>
<reference evidence="2" key="1">
    <citation type="journal article" date="2012" name="Nature">
        <title>The oyster genome reveals stress adaptation and complexity of shell formation.</title>
        <authorList>
            <person name="Zhang G."/>
            <person name="Fang X."/>
            <person name="Guo X."/>
            <person name="Li L."/>
            <person name="Luo R."/>
            <person name="Xu F."/>
            <person name="Yang P."/>
            <person name="Zhang L."/>
            <person name="Wang X."/>
            <person name="Qi H."/>
            <person name="Xiong Z."/>
            <person name="Que H."/>
            <person name="Xie Y."/>
            <person name="Holland P.W."/>
            <person name="Paps J."/>
            <person name="Zhu Y."/>
            <person name="Wu F."/>
            <person name="Chen Y."/>
            <person name="Wang J."/>
            <person name="Peng C."/>
            <person name="Meng J."/>
            <person name="Yang L."/>
            <person name="Liu J."/>
            <person name="Wen B."/>
            <person name="Zhang N."/>
            <person name="Huang Z."/>
            <person name="Zhu Q."/>
            <person name="Feng Y."/>
            <person name="Mount A."/>
            <person name="Hedgecock D."/>
            <person name="Xu Z."/>
            <person name="Liu Y."/>
            <person name="Domazet-Loso T."/>
            <person name="Du Y."/>
            <person name="Sun X."/>
            <person name="Zhang S."/>
            <person name="Liu B."/>
            <person name="Cheng P."/>
            <person name="Jiang X."/>
            <person name="Li J."/>
            <person name="Fan D."/>
            <person name="Wang W."/>
            <person name="Fu W."/>
            <person name="Wang T."/>
            <person name="Wang B."/>
            <person name="Zhang J."/>
            <person name="Peng Z."/>
            <person name="Li Y."/>
            <person name="Li N."/>
            <person name="Wang J."/>
            <person name="Chen M."/>
            <person name="He Y."/>
            <person name="Tan F."/>
            <person name="Song X."/>
            <person name="Zheng Q."/>
            <person name="Huang R."/>
            <person name="Yang H."/>
            <person name="Du X."/>
            <person name="Chen L."/>
            <person name="Yang M."/>
            <person name="Gaffney P.M."/>
            <person name="Wang S."/>
            <person name="Luo L."/>
            <person name="She Z."/>
            <person name="Ming Y."/>
            <person name="Huang W."/>
            <person name="Zhang S."/>
            <person name="Huang B."/>
            <person name="Zhang Y."/>
            <person name="Qu T."/>
            <person name="Ni P."/>
            <person name="Miao G."/>
            <person name="Wang J."/>
            <person name="Wang Q."/>
            <person name="Steinberg C.E."/>
            <person name="Wang H."/>
            <person name="Li N."/>
            <person name="Qian L."/>
            <person name="Zhang G."/>
            <person name="Li Y."/>
            <person name="Yang H."/>
            <person name="Liu X."/>
            <person name="Wang J."/>
            <person name="Yin Y."/>
            <person name="Wang J."/>
        </authorList>
    </citation>
    <scope>NUCLEOTIDE SEQUENCE [LARGE SCALE GENOMIC DNA]</scope>
    <source>
        <strain evidence="2">05x7-T-G4-1.051#20</strain>
    </source>
</reference>
<evidence type="ECO:0000256" key="1">
    <source>
        <dbReference type="ARBA" id="ARBA00009243"/>
    </source>
</evidence>